<proteinExistence type="predicted"/>
<organism evidence="1 2">
    <name type="scientific">Caenorhabditis bovis</name>
    <dbReference type="NCBI Taxonomy" id="2654633"/>
    <lineage>
        <taxon>Eukaryota</taxon>
        <taxon>Metazoa</taxon>
        <taxon>Ecdysozoa</taxon>
        <taxon>Nematoda</taxon>
        <taxon>Chromadorea</taxon>
        <taxon>Rhabditida</taxon>
        <taxon>Rhabditina</taxon>
        <taxon>Rhabditomorpha</taxon>
        <taxon>Rhabditoidea</taxon>
        <taxon>Rhabditidae</taxon>
        <taxon>Peloderinae</taxon>
        <taxon>Caenorhabditis</taxon>
    </lineage>
</organism>
<evidence type="ECO:0008006" key="3">
    <source>
        <dbReference type="Google" id="ProtNLM"/>
    </source>
</evidence>
<accession>A0A8S1EXY1</accession>
<comment type="caution">
    <text evidence="1">The sequence shown here is derived from an EMBL/GenBank/DDBJ whole genome shotgun (WGS) entry which is preliminary data.</text>
</comment>
<dbReference type="GO" id="GO:0016324">
    <property type="term" value="C:apical plasma membrane"/>
    <property type="evidence" value="ECO:0007669"/>
    <property type="project" value="TreeGrafter"/>
</dbReference>
<dbReference type="OrthoDB" id="1935530at2759"/>
<dbReference type="InterPro" id="IPR036282">
    <property type="entry name" value="Glutathione-S-Trfase_C_sf"/>
</dbReference>
<keyword evidence="2" id="KW-1185">Reference proteome</keyword>
<sequence>MTRFTLWLSAGGNSVQPCGDPVSHHLFMRCLFHAKHDSNLKFDVKTINVNKKSYDFNETGLRKVPGIHTEDDETFETEDDILDFLESLPPKRPDDVEAEDSTCDLFIKFAWFLKDVDHNEKALNTELLRLEKYLTKTGLRFLCSNEVTHIDCLVLTRLHSIRIAAKALKNYTFPVELAKVREYMKNGYDEEIFRLSCPSDQEIILHWSERKDAPSLSSKEKARLVREQPTYSFIIDA</sequence>
<dbReference type="SUPFAM" id="SSF47616">
    <property type="entry name" value="GST C-terminal domain-like"/>
    <property type="match status" value="1"/>
</dbReference>
<evidence type="ECO:0000313" key="2">
    <source>
        <dbReference type="Proteomes" id="UP000494206"/>
    </source>
</evidence>
<reference evidence="1 2" key="1">
    <citation type="submission" date="2020-04" db="EMBL/GenBank/DDBJ databases">
        <authorList>
            <person name="Laetsch R D."/>
            <person name="Stevens L."/>
            <person name="Kumar S."/>
            <person name="Blaxter L. M."/>
        </authorList>
    </citation>
    <scope>NUCLEOTIDE SEQUENCE [LARGE SCALE GENOMIC DNA]</scope>
</reference>
<evidence type="ECO:0000313" key="1">
    <source>
        <dbReference type="EMBL" id="CAB3404471.1"/>
    </source>
</evidence>
<dbReference type="GO" id="GO:0005254">
    <property type="term" value="F:chloride channel activity"/>
    <property type="evidence" value="ECO:0007669"/>
    <property type="project" value="TreeGrafter"/>
</dbReference>
<dbReference type="PANTHER" id="PTHR43920:SF10">
    <property type="entry name" value="CHLORIDE INTRACELLULAR CHANNEL EXL-1"/>
    <property type="match status" value="1"/>
</dbReference>
<name>A0A8S1EXY1_9PELO</name>
<protein>
    <recommendedName>
        <fullName evidence="3">GST C-terminal domain-containing protein</fullName>
    </recommendedName>
</protein>
<dbReference type="GO" id="GO:0005737">
    <property type="term" value="C:cytoplasm"/>
    <property type="evidence" value="ECO:0007669"/>
    <property type="project" value="TreeGrafter"/>
</dbReference>
<dbReference type="AlphaFoldDB" id="A0A8S1EXY1"/>
<dbReference type="Gene3D" id="1.20.1050.10">
    <property type="match status" value="1"/>
</dbReference>
<dbReference type="EMBL" id="CADEPM010000004">
    <property type="protein sequence ID" value="CAB3404471.1"/>
    <property type="molecule type" value="Genomic_DNA"/>
</dbReference>
<dbReference type="Gene3D" id="3.40.30.10">
    <property type="entry name" value="Glutaredoxin"/>
    <property type="match status" value="1"/>
</dbReference>
<gene>
    <name evidence="1" type="ORF">CBOVIS_LOCUS6799</name>
</gene>
<dbReference type="Proteomes" id="UP000494206">
    <property type="component" value="Unassembled WGS sequence"/>
</dbReference>
<dbReference type="PANTHER" id="PTHR43920">
    <property type="entry name" value="CHLORIDE INTRACELLULAR CHANNEL, ISOFORM A"/>
    <property type="match status" value="1"/>
</dbReference>